<keyword evidence="3" id="KW-1185">Reference proteome</keyword>
<evidence type="ECO:0000256" key="1">
    <source>
        <dbReference type="SAM" id="MobiDB-lite"/>
    </source>
</evidence>
<protein>
    <submittedName>
        <fullName evidence="2">Uncharacterized protein</fullName>
    </submittedName>
</protein>
<sequence>MAGGVEQGSKRRLGKGGDRDKGGRERRGHLRGRHGGGQGGLEPPPKRSRSPSKGQASDCRCGTTNSEDNAY</sequence>
<evidence type="ECO:0000313" key="2">
    <source>
        <dbReference type="EMBL" id="MPC22325.1"/>
    </source>
</evidence>
<evidence type="ECO:0000313" key="3">
    <source>
        <dbReference type="Proteomes" id="UP000324222"/>
    </source>
</evidence>
<comment type="caution">
    <text evidence="2">The sequence shown here is derived from an EMBL/GenBank/DDBJ whole genome shotgun (WGS) entry which is preliminary data.</text>
</comment>
<accession>A0A5B7DMA9</accession>
<feature type="region of interest" description="Disordered" evidence="1">
    <location>
        <begin position="1"/>
        <end position="71"/>
    </location>
</feature>
<organism evidence="2 3">
    <name type="scientific">Portunus trituberculatus</name>
    <name type="common">Swimming crab</name>
    <name type="synonym">Neptunus trituberculatus</name>
    <dbReference type="NCBI Taxonomy" id="210409"/>
    <lineage>
        <taxon>Eukaryota</taxon>
        <taxon>Metazoa</taxon>
        <taxon>Ecdysozoa</taxon>
        <taxon>Arthropoda</taxon>
        <taxon>Crustacea</taxon>
        <taxon>Multicrustacea</taxon>
        <taxon>Malacostraca</taxon>
        <taxon>Eumalacostraca</taxon>
        <taxon>Eucarida</taxon>
        <taxon>Decapoda</taxon>
        <taxon>Pleocyemata</taxon>
        <taxon>Brachyura</taxon>
        <taxon>Eubrachyura</taxon>
        <taxon>Portunoidea</taxon>
        <taxon>Portunidae</taxon>
        <taxon>Portuninae</taxon>
        <taxon>Portunus</taxon>
    </lineage>
</organism>
<feature type="compositionally biased region" description="Polar residues" evidence="1">
    <location>
        <begin position="62"/>
        <end position="71"/>
    </location>
</feature>
<dbReference type="Proteomes" id="UP000324222">
    <property type="component" value="Unassembled WGS sequence"/>
</dbReference>
<dbReference type="AlphaFoldDB" id="A0A5B7DMA9"/>
<dbReference type="EMBL" id="VSRR010001075">
    <property type="protein sequence ID" value="MPC22325.1"/>
    <property type="molecule type" value="Genomic_DNA"/>
</dbReference>
<gene>
    <name evidence="2" type="ORF">E2C01_015336</name>
</gene>
<proteinExistence type="predicted"/>
<name>A0A5B7DMA9_PORTR</name>
<reference evidence="2 3" key="1">
    <citation type="submission" date="2019-05" db="EMBL/GenBank/DDBJ databases">
        <title>Another draft genome of Portunus trituberculatus and its Hox gene families provides insights of decapod evolution.</title>
        <authorList>
            <person name="Jeong J.-H."/>
            <person name="Song I."/>
            <person name="Kim S."/>
            <person name="Choi T."/>
            <person name="Kim D."/>
            <person name="Ryu S."/>
            <person name="Kim W."/>
        </authorList>
    </citation>
    <scope>NUCLEOTIDE SEQUENCE [LARGE SCALE GENOMIC DNA]</scope>
    <source>
        <tissue evidence="2">Muscle</tissue>
    </source>
</reference>
<feature type="compositionally biased region" description="Basic and acidic residues" evidence="1">
    <location>
        <begin position="15"/>
        <end position="25"/>
    </location>
</feature>